<dbReference type="Proteomes" id="UP000176186">
    <property type="component" value="Unassembled WGS sequence"/>
</dbReference>
<gene>
    <name evidence="2" type="ORF">A2363_05160</name>
</gene>
<feature type="region of interest" description="Disordered" evidence="1">
    <location>
        <begin position="105"/>
        <end position="127"/>
    </location>
</feature>
<organism evidence="2 3">
    <name type="scientific">Candidatus Gottesmanbacteria bacterium RIFOXYB1_FULL_47_11</name>
    <dbReference type="NCBI Taxonomy" id="1798401"/>
    <lineage>
        <taxon>Bacteria</taxon>
        <taxon>Candidatus Gottesmaniibacteriota</taxon>
    </lineage>
</organism>
<sequence>MTDLEPSPERVAEWIETHIPNALAATEGDVMAVRLDPKQRILQNDLSPEALNQQKTLDERLNSQGYDRVAATTILNTEYSFTITTGRLGKSGVYLIYMKGGNSTSFTGERPEPGSRMEENFDPPVSKGNRKQLLAKMAQTANTFREKGYTHFELNPVPTINPAVRHLSLTAIA</sequence>
<comment type="caution">
    <text evidence="2">The sequence shown here is derived from an EMBL/GenBank/DDBJ whole genome shotgun (WGS) entry which is preliminary data.</text>
</comment>
<protein>
    <submittedName>
        <fullName evidence="2">Uncharacterized protein</fullName>
    </submittedName>
</protein>
<dbReference type="EMBL" id="MFKE01000011">
    <property type="protein sequence ID" value="OGG35630.1"/>
    <property type="molecule type" value="Genomic_DNA"/>
</dbReference>
<proteinExistence type="predicted"/>
<reference evidence="2 3" key="1">
    <citation type="journal article" date="2016" name="Nat. Commun.">
        <title>Thousands of microbial genomes shed light on interconnected biogeochemical processes in an aquifer system.</title>
        <authorList>
            <person name="Anantharaman K."/>
            <person name="Brown C.T."/>
            <person name="Hug L.A."/>
            <person name="Sharon I."/>
            <person name="Castelle C.J."/>
            <person name="Probst A.J."/>
            <person name="Thomas B.C."/>
            <person name="Singh A."/>
            <person name="Wilkins M.J."/>
            <person name="Karaoz U."/>
            <person name="Brodie E.L."/>
            <person name="Williams K.H."/>
            <person name="Hubbard S.S."/>
            <person name="Banfield J.F."/>
        </authorList>
    </citation>
    <scope>NUCLEOTIDE SEQUENCE [LARGE SCALE GENOMIC DNA]</scope>
</reference>
<evidence type="ECO:0000313" key="3">
    <source>
        <dbReference type="Proteomes" id="UP000176186"/>
    </source>
</evidence>
<evidence type="ECO:0000313" key="2">
    <source>
        <dbReference type="EMBL" id="OGG35630.1"/>
    </source>
</evidence>
<feature type="compositionally biased region" description="Basic and acidic residues" evidence="1">
    <location>
        <begin position="109"/>
        <end position="119"/>
    </location>
</feature>
<accession>A0A1F6BFE8</accession>
<evidence type="ECO:0000256" key="1">
    <source>
        <dbReference type="SAM" id="MobiDB-lite"/>
    </source>
</evidence>
<dbReference type="AlphaFoldDB" id="A0A1F6BFE8"/>
<name>A0A1F6BFE8_9BACT</name>